<dbReference type="Proteomes" id="UP000460157">
    <property type="component" value="Unassembled WGS sequence"/>
</dbReference>
<dbReference type="GO" id="GO:0010420">
    <property type="term" value="F:polyprenyldihydroxybenzoate methyltransferase activity"/>
    <property type="evidence" value="ECO:0007669"/>
    <property type="project" value="TreeGrafter"/>
</dbReference>
<keyword evidence="4" id="KW-1185">Reference proteome</keyword>
<accession>A0A7K1UFM1</accession>
<evidence type="ECO:0000313" key="4">
    <source>
        <dbReference type="Proteomes" id="UP000460157"/>
    </source>
</evidence>
<evidence type="ECO:0000259" key="2">
    <source>
        <dbReference type="Pfam" id="PF08241"/>
    </source>
</evidence>
<dbReference type="PANTHER" id="PTHR43464">
    <property type="entry name" value="METHYLTRANSFERASE"/>
    <property type="match status" value="1"/>
</dbReference>
<comment type="caution">
    <text evidence="3">The sequence shown here is derived from an EMBL/GenBank/DDBJ whole genome shotgun (WGS) entry which is preliminary data.</text>
</comment>
<evidence type="ECO:0000313" key="3">
    <source>
        <dbReference type="EMBL" id="MVT25268.1"/>
    </source>
</evidence>
<dbReference type="CDD" id="cd02440">
    <property type="entry name" value="AdoMet_MTases"/>
    <property type="match status" value="1"/>
</dbReference>
<protein>
    <submittedName>
        <fullName evidence="3">Methyltransferase domain-containing protein</fullName>
    </submittedName>
</protein>
<evidence type="ECO:0000256" key="1">
    <source>
        <dbReference type="SAM" id="MobiDB-lite"/>
    </source>
</evidence>
<dbReference type="GO" id="GO:0032259">
    <property type="term" value="P:methylation"/>
    <property type="evidence" value="ECO:0007669"/>
    <property type="project" value="UniProtKB-KW"/>
</dbReference>
<organism evidence="3 4">
    <name type="scientific">Nesterenkonia alkaliphila</name>
    <dbReference type="NCBI Taxonomy" id="1463631"/>
    <lineage>
        <taxon>Bacteria</taxon>
        <taxon>Bacillati</taxon>
        <taxon>Actinomycetota</taxon>
        <taxon>Actinomycetes</taxon>
        <taxon>Micrococcales</taxon>
        <taxon>Micrococcaceae</taxon>
        <taxon>Nesterenkonia</taxon>
    </lineage>
</organism>
<feature type="domain" description="Methyltransferase type 11" evidence="2">
    <location>
        <begin position="68"/>
        <end position="161"/>
    </location>
</feature>
<name>A0A7K1UFM1_9MICC</name>
<gene>
    <name evidence="3" type="ORF">GNZ21_02630</name>
</gene>
<dbReference type="InterPro" id="IPR013216">
    <property type="entry name" value="Methyltransf_11"/>
</dbReference>
<keyword evidence="3" id="KW-0808">Transferase</keyword>
<proteinExistence type="predicted"/>
<reference evidence="3 4" key="1">
    <citation type="submission" date="2019-12" db="EMBL/GenBank/DDBJ databases">
        <title>Nesterenkonia muleiensis sp. nov., a novel actinobacterium isolated from sap of Populus euphratica.</title>
        <authorList>
            <person name="Wang R."/>
        </authorList>
    </citation>
    <scope>NUCLEOTIDE SEQUENCE [LARGE SCALE GENOMIC DNA]</scope>
    <source>
        <strain evidence="3 4">F10</strain>
    </source>
</reference>
<sequence>MHRFRATPTDRRNCKTPGQRTPVDTDRFQQNQLRGSFNTHAATGPYNAHYDRPALLQLLGHVEGLSVLDAGCGPGLYAQELTARGARVLGVDASPEMIRLASKRNGGGAEFRVHDLESPLDWAENKSFDRIVMALVLHHLQNPRSVLREFHHVLRDDGRLLLSTVHPVADWRRLGGSYFADERVQETWSLGLEAEFRRAPLTAVIADFTAAGFAIEALVEPQPAPSMEAEYPKHAERLSAEPGFIAFSLIKHPSSQG</sequence>
<dbReference type="InterPro" id="IPR029063">
    <property type="entry name" value="SAM-dependent_MTases_sf"/>
</dbReference>
<dbReference type="Pfam" id="PF08241">
    <property type="entry name" value="Methyltransf_11"/>
    <property type="match status" value="1"/>
</dbReference>
<feature type="region of interest" description="Disordered" evidence="1">
    <location>
        <begin position="1"/>
        <end position="24"/>
    </location>
</feature>
<dbReference type="AlphaFoldDB" id="A0A7K1UFM1"/>
<dbReference type="EMBL" id="WRPM01000018">
    <property type="protein sequence ID" value="MVT25268.1"/>
    <property type="molecule type" value="Genomic_DNA"/>
</dbReference>
<dbReference type="PANTHER" id="PTHR43464:SF23">
    <property type="entry name" value="JUVENILE HORMONE ACID O-METHYLTRANSFERASE"/>
    <property type="match status" value="1"/>
</dbReference>
<dbReference type="SUPFAM" id="SSF53335">
    <property type="entry name" value="S-adenosyl-L-methionine-dependent methyltransferases"/>
    <property type="match status" value="1"/>
</dbReference>
<keyword evidence="3" id="KW-0489">Methyltransferase</keyword>
<dbReference type="Gene3D" id="3.40.50.150">
    <property type="entry name" value="Vaccinia Virus protein VP39"/>
    <property type="match status" value="1"/>
</dbReference>